<dbReference type="Proteomes" id="UP000218676">
    <property type="component" value="Chromosome 2"/>
</dbReference>
<evidence type="ECO:0000313" key="10">
    <source>
        <dbReference type="Proteomes" id="UP000516656"/>
    </source>
</evidence>
<evidence type="ECO:0000256" key="2">
    <source>
        <dbReference type="ARBA" id="ARBA00005582"/>
    </source>
</evidence>
<dbReference type="EMBL" id="CP061855">
    <property type="protein sequence ID" value="QOD58226.1"/>
    <property type="molecule type" value="Genomic_DNA"/>
</dbReference>
<keyword evidence="3" id="KW-0479">Metal-binding</keyword>
<keyword evidence="4" id="KW-0378">Hydrolase</keyword>
<dbReference type="Gene3D" id="3.90.79.10">
    <property type="entry name" value="Nucleoside Triphosphate Pyrophosphohydrolase"/>
    <property type="match status" value="1"/>
</dbReference>
<dbReference type="EMBL" id="AP018046">
    <property type="protein sequence ID" value="BAX55451.1"/>
    <property type="molecule type" value="Genomic_DNA"/>
</dbReference>
<evidence type="ECO:0000256" key="5">
    <source>
        <dbReference type="ARBA" id="ARBA00022842"/>
    </source>
</evidence>
<dbReference type="Pfam" id="PF00293">
    <property type="entry name" value="NUDIX"/>
    <property type="match status" value="1"/>
</dbReference>
<reference evidence="8 10" key="3">
    <citation type="submission" date="2020-09" db="EMBL/GenBank/DDBJ databases">
        <title>Complete, closed and curated genome sequences of Photobacterium damselae subsp. piscicida isolates from Australia indicate localised evolution and additional plasmid-borne pathogenicity mechanisms.</title>
        <authorList>
            <person name="Baseggio L."/>
            <person name="Silayeva O."/>
            <person name="Buller N."/>
            <person name="Landos M."/>
            <person name="Engelstaedter J."/>
            <person name="Barnes A.C."/>
        </authorList>
    </citation>
    <scope>NUCLEOTIDE SEQUENCE [LARGE SCALE GENOMIC DNA]</scope>
    <source>
        <strain evidence="8 10">AS-16-0540-1</strain>
    </source>
</reference>
<evidence type="ECO:0000313" key="9">
    <source>
        <dbReference type="Proteomes" id="UP000218676"/>
    </source>
</evidence>
<dbReference type="PANTHER" id="PTHR43758:SF2">
    <property type="entry name" value="OXIDIZED PURINE NUCLEOSIDE TRIPHOSPHATE HYDROLASE"/>
    <property type="match status" value="1"/>
</dbReference>
<dbReference type="RefSeq" id="WP_044179748.1">
    <property type="nucleotide sequence ID" value="NZ_AP018046.1"/>
</dbReference>
<evidence type="ECO:0000256" key="3">
    <source>
        <dbReference type="ARBA" id="ARBA00022723"/>
    </source>
</evidence>
<dbReference type="Proteomes" id="UP000516656">
    <property type="component" value="Chromosome 2"/>
</dbReference>
<organism evidence="7 9">
    <name type="scientific">Photobacterium damsela subsp. piscicida</name>
    <name type="common">Pasteurella piscicida</name>
    <dbReference type="NCBI Taxonomy" id="38294"/>
    <lineage>
        <taxon>Bacteria</taxon>
        <taxon>Pseudomonadati</taxon>
        <taxon>Pseudomonadota</taxon>
        <taxon>Gammaproteobacteria</taxon>
        <taxon>Vibrionales</taxon>
        <taxon>Vibrionaceae</taxon>
        <taxon>Photobacterium</taxon>
    </lineage>
</organism>
<evidence type="ECO:0000313" key="8">
    <source>
        <dbReference type="EMBL" id="QOD58226.1"/>
    </source>
</evidence>
<evidence type="ECO:0000256" key="1">
    <source>
        <dbReference type="ARBA" id="ARBA00001946"/>
    </source>
</evidence>
<evidence type="ECO:0000259" key="6">
    <source>
        <dbReference type="PROSITE" id="PS51462"/>
    </source>
</evidence>
<keyword evidence="5" id="KW-0460">Magnesium</keyword>
<reference evidence="7" key="1">
    <citation type="journal article" date="2017" name="Genome Announc.">
        <title>Whole-Genome Sequence of Photobacterium damselae subsp. piscicida Strain 91-197, Isolated from Hybrid Striped Bass (Morone sp.) in the United States.</title>
        <authorList>
            <person name="Teru Y."/>
            <person name="Hikima J."/>
            <person name="Kono T."/>
            <person name="Sakai M."/>
            <person name="Takano T."/>
            <person name="Hawke J.P."/>
            <person name="Takeyama H."/>
            <person name="Aoki T."/>
        </authorList>
    </citation>
    <scope>NUCLEOTIDE SEQUENCE</scope>
    <source>
        <strain evidence="7">91-197</strain>
    </source>
</reference>
<reference evidence="9" key="2">
    <citation type="submission" date="2017-05" db="EMBL/GenBank/DDBJ databases">
        <title>Whole genome sequence of fish pathogenic bacteria, Photobacterium damselae subsp. piscicida, strain 91-197, isolated from hybrid striped bass (Morone sp.) in USA.</title>
        <authorList>
            <person name="Teru Y."/>
            <person name="Hikima J."/>
            <person name="Kono T."/>
            <person name="Sakai M."/>
            <person name="Takano T."/>
            <person name="Hawke J.P."/>
            <person name="Takeyama H."/>
            <person name="Aoki T."/>
        </authorList>
    </citation>
    <scope>NUCLEOTIDE SEQUENCE [LARGE SCALE GENOMIC DNA]</scope>
    <source>
        <strain evidence="9">91-197</strain>
    </source>
</reference>
<evidence type="ECO:0000313" key="7">
    <source>
        <dbReference type="EMBL" id="BAX55451.1"/>
    </source>
</evidence>
<dbReference type="AlphaFoldDB" id="A0A1Q9GWG4"/>
<gene>
    <name evidence="8" type="ORF">IC627_20915</name>
    <name evidence="7" type="ORF">PDPUS_2_00865</name>
</gene>
<accession>A0A1Q9GWG4</accession>
<dbReference type="GeneID" id="93399692"/>
<dbReference type="SUPFAM" id="SSF55811">
    <property type="entry name" value="Nudix"/>
    <property type="match status" value="1"/>
</dbReference>
<dbReference type="PROSITE" id="PS51462">
    <property type="entry name" value="NUDIX"/>
    <property type="match status" value="1"/>
</dbReference>
<dbReference type="GO" id="GO:0042262">
    <property type="term" value="P:DNA protection"/>
    <property type="evidence" value="ECO:0007669"/>
    <property type="project" value="TreeGrafter"/>
</dbReference>
<sequence length="134" mass="15087">MTLQHIDKLAWILIQDRKLLAVRSFGKTSFYLPGGKRENGESDQEALIREIQEELAVDLKPDSIEYAGFYQAQADGKPEGVMVKMTCYFALFDGQITPSAEIEEAQWLNSENLDVCSLAAKIIVEDFKQQGLID</sequence>
<name>A0A1Q9GWG4_PHODP</name>
<comment type="cofactor">
    <cofactor evidence="1">
        <name>Mg(2+)</name>
        <dbReference type="ChEBI" id="CHEBI:18420"/>
    </cofactor>
</comment>
<dbReference type="InterPro" id="IPR000086">
    <property type="entry name" value="NUDIX_hydrolase_dom"/>
</dbReference>
<dbReference type="GO" id="GO:0046872">
    <property type="term" value="F:metal ion binding"/>
    <property type="evidence" value="ECO:0007669"/>
    <property type="project" value="UniProtKB-KW"/>
</dbReference>
<feature type="domain" description="Nudix hydrolase" evidence="6">
    <location>
        <begin position="3"/>
        <end position="129"/>
    </location>
</feature>
<dbReference type="GO" id="GO:0008413">
    <property type="term" value="F:8-oxo-7,8-dihydroguanosine triphosphate pyrophosphatase activity"/>
    <property type="evidence" value="ECO:0007669"/>
    <property type="project" value="TreeGrafter"/>
</dbReference>
<dbReference type="CDD" id="cd04690">
    <property type="entry name" value="NUDIX_Hydrolase"/>
    <property type="match status" value="1"/>
</dbReference>
<dbReference type="InterPro" id="IPR015797">
    <property type="entry name" value="NUDIX_hydrolase-like_dom_sf"/>
</dbReference>
<proteinExistence type="inferred from homology"/>
<protein>
    <submittedName>
        <fullName evidence="8">NUDIX domain-containing protein</fullName>
    </submittedName>
</protein>
<comment type="similarity">
    <text evidence="2">Belongs to the Nudix hydrolase family.</text>
</comment>
<dbReference type="GO" id="GO:0005737">
    <property type="term" value="C:cytoplasm"/>
    <property type="evidence" value="ECO:0007669"/>
    <property type="project" value="TreeGrafter"/>
</dbReference>
<evidence type="ECO:0000256" key="4">
    <source>
        <dbReference type="ARBA" id="ARBA00022801"/>
    </source>
</evidence>
<dbReference type="PANTHER" id="PTHR43758">
    <property type="entry name" value="7,8-DIHYDRO-8-OXOGUANINE TRIPHOSPHATASE"/>
    <property type="match status" value="1"/>
</dbReference>